<dbReference type="Proteomes" id="UP000662986">
    <property type="component" value="Chromosome"/>
</dbReference>
<dbReference type="EMBL" id="CP070619">
    <property type="protein sequence ID" value="QSE88926.1"/>
    <property type="molecule type" value="Genomic_DNA"/>
</dbReference>
<sequence length="72" mass="8308">MIDAGDVFGSLNAYMDDLDTWVREELGLPERKEGYHDKSHELREELGIDVAEWIRIGMTSYQPPVPTVEEEQ</sequence>
<reference evidence="1 2" key="2">
    <citation type="journal article" date="2022" name="Arch. Microbiol.">
        <title>Rhodococcus pseudokoreensis sp. nov. isolated from the rhizosphere of young M26 apple rootstocks.</title>
        <authorList>
            <person name="Kampfer P."/>
            <person name="Glaeser S.P."/>
            <person name="Blom J."/>
            <person name="Wolf J."/>
            <person name="Benning S."/>
            <person name="Schloter M."/>
            <person name="Neumann-Schaal M."/>
        </authorList>
    </citation>
    <scope>NUCLEOTIDE SEQUENCE [LARGE SCALE GENOMIC DNA]</scope>
    <source>
        <strain evidence="1 2">R79</strain>
    </source>
</reference>
<evidence type="ECO:0000313" key="1">
    <source>
        <dbReference type="EMBL" id="QSE88926.1"/>
    </source>
</evidence>
<dbReference type="RefSeq" id="WP_206005462.1">
    <property type="nucleotide sequence ID" value="NZ_CP070619.1"/>
</dbReference>
<evidence type="ECO:0000313" key="2">
    <source>
        <dbReference type="Proteomes" id="UP000662986"/>
    </source>
</evidence>
<name>A0A974ZSN2_9NOCA</name>
<accession>A0A974ZSN2</accession>
<proteinExistence type="predicted"/>
<reference evidence="1 2" key="1">
    <citation type="journal article" date="2021" name="Microbiol. Resour. Announc.">
        <title>Complete Genome Sequences of Two Rhodococcus sp. Strains with Large and Linear Chromosomes, Isolated from Apple Rhizosphere.</title>
        <authorList>
            <person name="Benning S."/>
            <person name="Brugnone N."/>
            <person name="Siani R."/>
            <person name="Kublik S."/>
            <person name="Schloter M."/>
            <person name="Rad V."/>
        </authorList>
    </citation>
    <scope>NUCLEOTIDE SEQUENCE [LARGE SCALE GENOMIC DNA]</scope>
    <source>
        <strain evidence="1 2">R79</strain>
    </source>
</reference>
<protein>
    <submittedName>
        <fullName evidence="1">Uncharacterized protein</fullName>
    </submittedName>
</protein>
<gene>
    <name evidence="1" type="ORF">JWS13_10060</name>
</gene>
<organism evidence="1 2">
    <name type="scientific">Rhodococcus pseudokoreensis</name>
    <dbReference type="NCBI Taxonomy" id="2811421"/>
    <lineage>
        <taxon>Bacteria</taxon>
        <taxon>Bacillati</taxon>
        <taxon>Actinomycetota</taxon>
        <taxon>Actinomycetes</taxon>
        <taxon>Mycobacteriales</taxon>
        <taxon>Nocardiaceae</taxon>
        <taxon>Rhodococcus</taxon>
    </lineage>
</organism>
<keyword evidence="2" id="KW-1185">Reference proteome</keyword>